<proteinExistence type="predicted"/>
<comment type="caution">
    <text evidence="1">The sequence shown here is derived from an EMBL/GenBank/DDBJ whole genome shotgun (WGS) entry which is preliminary data.</text>
</comment>
<dbReference type="Gene3D" id="3.40.50.2300">
    <property type="match status" value="1"/>
</dbReference>
<gene>
    <name evidence="1" type="ORF">BKE38_03975</name>
</gene>
<dbReference type="Proteomes" id="UP000188879">
    <property type="component" value="Unassembled WGS sequence"/>
</dbReference>
<sequence length="136" mass="14033">MTNDNASLQGLTVLVGEPGCARSDFLHDVLTGAGIHVIGPVQDAASLQEMLEVFAIDAVLVNALLLKDRTAPALSPLAAEAGMLVFGSEATLAATRLPRGARRLAGPLTPETLCRGLQLLLAAREASGPAPMLRLA</sequence>
<evidence type="ECO:0008006" key="3">
    <source>
        <dbReference type="Google" id="ProtNLM"/>
    </source>
</evidence>
<name>A0A1V2H7E2_9PROT</name>
<dbReference type="EMBL" id="MLCO01000025">
    <property type="protein sequence ID" value="ONG57879.1"/>
    <property type="molecule type" value="Genomic_DNA"/>
</dbReference>
<organism evidence="1 2">
    <name type="scientific">Teichococcus deserti</name>
    <dbReference type="NCBI Taxonomy" id="1817963"/>
    <lineage>
        <taxon>Bacteria</taxon>
        <taxon>Pseudomonadati</taxon>
        <taxon>Pseudomonadota</taxon>
        <taxon>Alphaproteobacteria</taxon>
        <taxon>Acetobacterales</taxon>
        <taxon>Roseomonadaceae</taxon>
        <taxon>Roseomonas</taxon>
    </lineage>
</organism>
<reference evidence="1 2" key="1">
    <citation type="submission" date="2016-10" db="EMBL/GenBank/DDBJ databases">
        <title>Draft Genome sequence of Roseomonas sp. strain M3.</title>
        <authorList>
            <person name="Subhash Y."/>
            <person name="Lee S."/>
        </authorList>
    </citation>
    <scope>NUCLEOTIDE SEQUENCE [LARGE SCALE GENOMIC DNA]</scope>
    <source>
        <strain evidence="1 2">M3</strain>
    </source>
</reference>
<keyword evidence="2" id="KW-1185">Reference proteome</keyword>
<dbReference type="RefSeq" id="WP_076956088.1">
    <property type="nucleotide sequence ID" value="NZ_MLCO01000025.1"/>
</dbReference>
<evidence type="ECO:0000313" key="2">
    <source>
        <dbReference type="Proteomes" id="UP000188879"/>
    </source>
</evidence>
<dbReference type="AlphaFoldDB" id="A0A1V2H7E2"/>
<accession>A0A1V2H7E2</accession>
<protein>
    <recommendedName>
        <fullName evidence="3">Response regulatory domain-containing protein</fullName>
    </recommendedName>
</protein>
<evidence type="ECO:0000313" key="1">
    <source>
        <dbReference type="EMBL" id="ONG57879.1"/>
    </source>
</evidence>